<comment type="catalytic activity">
    <reaction evidence="1 7">
        <text>a ribonucleoside 5'-phosphate + H2O = a ribonucleoside + phosphate</text>
        <dbReference type="Rhea" id="RHEA:12484"/>
        <dbReference type="ChEBI" id="CHEBI:15377"/>
        <dbReference type="ChEBI" id="CHEBI:18254"/>
        <dbReference type="ChEBI" id="CHEBI:43474"/>
        <dbReference type="ChEBI" id="CHEBI:58043"/>
        <dbReference type="EC" id="3.1.3.5"/>
    </reaction>
</comment>
<evidence type="ECO:0000256" key="2">
    <source>
        <dbReference type="ARBA" id="ARBA00011062"/>
    </source>
</evidence>
<evidence type="ECO:0000256" key="7">
    <source>
        <dbReference type="HAMAP-Rule" id="MF_00060"/>
    </source>
</evidence>
<dbReference type="GO" id="GO:0008254">
    <property type="term" value="F:3'-nucleotidase activity"/>
    <property type="evidence" value="ECO:0007669"/>
    <property type="project" value="TreeGrafter"/>
</dbReference>
<dbReference type="Proteomes" id="UP000025061">
    <property type="component" value="Unassembled WGS sequence"/>
</dbReference>
<comment type="caution">
    <text evidence="9">The sequence shown here is derived from an EMBL/GenBank/DDBJ whole genome shotgun (WGS) entry which is preliminary data.</text>
</comment>
<feature type="binding site" evidence="7">
    <location>
        <position position="40"/>
    </location>
    <ligand>
        <name>a divalent metal cation</name>
        <dbReference type="ChEBI" id="CHEBI:60240"/>
    </ligand>
</feature>
<dbReference type="GO" id="GO:0046872">
    <property type="term" value="F:metal ion binding"/>
    <property type="evidence" value="ECO:0007669"/>
    <property type="project" value="UniProtKB-UniRule"/>
</dbReference>
<dbReference type="SMR" id="A0A059FW86"/>
<dbReference type="EC" id="3.1.3.5" evidence="7"/>
<dbReference type="PATRIC" id="fig|1280951.3.peg.1395"/>
<dbReference type="GO" id="GO:0005737">
    <property type="term" value="C:cytoplasm"/>
    <property type="evidence" value="ECO:0007669"/>
    <property type="project" value="UniProtKB-SubCell"/>
</dbReference>
<sequence length="253" mass="28045">MRILLTNDDGINAPGLSVLEEIAKEISDDIWIAAPEEEQSGKGRAISLTHPVRVRKVGAKAWAVSGTPSDAVLLATRDLMPDMPDLVLSGVNRGQNIAEDTSFSGTIAAAMFGMQLGVPSIALSQAQNFRERGSLSWETSKAWGAKAIRPLLEMRWPKDVVMNVNFPDVEPGDVRGIQITRQGFRDEAIIHTDRREDLRGNDYYWIGYRGKLSKPDEGTDIRAIYDGYVSISPLHVDLTHEPFLKTLKESWQS</sequence>
<dbReference type="OrthoDB" id="9780815at2"/>
<keyword evidence="10" id="KW-1185">Reference proteome</keyword>
<evidence type="ECO:0000313" key="10">
    <source>
        <dbReference type="Proteomes" id="UP000025061"/>
    </source>
</evidence>
<dbReference type="AlphaFoldDB" id="A0A059FW86"/>
<protein>
    <recommendedName>
        <fullName evidence="7">5'-nucleotidase SurE</fullName>
        <ecNumber evidence="7">3.1.3.5</ecNumber>
    </recommendedName>
    <alternativeName>
        <fullName evidence="7">Nucleoside 5'-monophosphate phosphohydrolase</fullName>
    </alternativeName>
</protein>
<proteinExistence type="inferred from homology"/>
<evidence type="ECO:0000256" key="4">
    <source>
        <dbReference type="ARBA" id="ARBA00022723"/>
    </source>
</evidence>
<dbReference type="GO" id="GO:0004309">
    <property type="term" value="F:exopolyphosphatase activity"/>
    <property type="evidence" value="ECO:0007669"/>
    <property type="project" value="TreeGrafter"/>
</dbReference>
<feature type="domain" description="Survival protein SurE-like phosphatase/nucleotidase" evidence="8">
    <location>
        <begin position="3"/>
        <end position="185"/>
    </location>
</feature>
<feature type="binding site" evidence="7">
    <location>
        <position position="8"/>
    </location>
    <ligand>
        <name>a divalent metal cation</name>
        <dbReference type="ChEBI" id="CHEBI:60240"/>
    </ligand>
</feature>
<keyword evidence="4 7" id="KW-0479">Metal-binding</keyword>
<dbReference type="InterPro" id="IPR036523">
    <property type="entry name" value="SurE-like_sf"/>
</dbReference>
<comment type="function">
    <text evidence="7">Nucleotidase that shows phosphatase activity on nucleoside 5'-monophosphates.</text>
</comment>
<dbReference type="NCBIfam" id="TIGR00087">
    <property type="entry name" value="surE"/>
    <property type="match status" value="1"/>
</dbReference>
<feature type="binding site" evidence="7">
    <location>
        <position position="92"/>
    </location>
    <ligand>
        <name>a divalent metal cation</name>
        <dbReference type="ChEBI" id="CHEBI:60240"/>
    </ligand>
</feature>
<evidence type="ECO:0000256" key="6">
    <source>
        <dbReference type="ARBA" id="ARBA00022801"/>
    </source>
</evidence>
<evidence type="ECO:0000256" key="3">
    <source>
        <dbReference type="ARBA" id="ARBA00022490"/>
    </source>
</evidence>
<comment type="similarity">
    <text evidence="2 7">Belongs to the SurE nucleotidase family.</text>
</comment>
<organism evidence="9 10">
    <name type="scientific">Hyphomonas hirschiana VP5</name>
    <dbReference type="NCBI Taxonomy" id="1280951"/>
    <lineage>
        <taxon>Bacteria</taxon>
        <taxon>Pseudomonadati</taxon>
        <taxon>Pseudomonadota</taxon>
        <taxon>Alphaproteobacteria</taxon>
        <taxon>Hyphomonadales</taxon>
        <taxon>Hyphomonadaceae</taxon>
        <taxon>Hyphomonas</taxon>
    </lineage>
</organism>
<evidence type="ECO:0000256" key="5">
    <source>
        <dbReference type="ARBA" id="ARBA00022741"/>
    </source>
</evidence>
<comment type="subcellular location">
    <subcellularLocation>
        <location evidence="7">Cytoplasm</location>
    </subcellularLocation>
</comment>
<keyword evidence="5 7" id="KW-0547">Nucleotide-binding</keyword>
<gene>
    <name evidence="7 9" type="primary">surE</name>
    <name evidence="9" type="ORF">HHI_06897</name>
</gene>
<dbReference type="EMBL" id="ARYI01000005">
    <property type="protein sequence ID" value="KCZ94955.1"/>
    <property type="molecule type" value="Genomic_DNA"/>
</dbReference>
<reference evidence="9 10" key="1">
    <citation type="submission" date="2013-04" db="EMBL/GenBank/DDBJ databases">
        <title>Hyphomonas hirschiana VP5 Genome Sequencing.</title>
        <authorList>
            <person name="Lai Q."/>
            <person name="Shao Z."/>
        </authorList>
    </citation>
    <scope>NUCLEOTIDE SEQUENCE [LARGE SCALE GENOMIC DNA]</scope>
    <source>
        <strain evidence="9 10">VP5</strain>
    </source>
</reference>
<evidence type="ECO:0000256" key="1">
    <source>
        <dbReference type="ARBA" id="ARBA00000815"/>
    </source>
</evidence>
<feature type="binding site" evidence="7">
    <location>
        <position position="9"/>
    </location>
    <ligand>
        <name>a divalent metal cation</name>
        <dbReference type="ChEBI" id="CHEBI:60240"/>
    </ligand>
</feature>
<dbReference type="InterPro" id="IPR030048">
    <property type="entry name" value="SurE"/>
</dbReference>
<keyword evidence="6 7" id="KW-0378">Hydrolase</keyword>
<dbReference type="GO" id="GO:0008253">
    <property type="term" value="F:5'-nucleotidase activity"/>
    <property type="evidence" value="ECO:0007669"/>
    <property type="project" value="UniProtKB-UniRule"/>
</dbReference>
<dbReference type="HAMAP" id="MF_00060">
    <property type="entry name" value="SurE"/>
    <property type="match status" value="1"/>
</dbReference>
<dbReference type="InterPro" id="IPR002828">
    <property type="entry name" value="SurE-like_Pase/nucleotidase"/>
</dbReference>
<dbReference type="PANTHER" id="PTHR30457">
    <property type="entry name" value="5'-NUCLEOTIDASE SURE"/>
    <property type="match status" value="1"/>
</dbReference>
<dbReference type="GO" id="GO:0000166">
    <property type="term" value="F:nucleotide binding"/>
    <property type="evidence" value="ECO:0007669"/>
    <property type="project" value="UniProtKB-KW"/>
</dbReference>
<keyword evidence="3 7" id="KW-0963">Cytoplasm</keyword>
<dbReference type="SUPFAM" id="SSF64167">
    <property type="entry name" value="SurE-like"/>
    <property type="match status" value="1"/>
</dbReference>
<evidence type="ECO:0000259" key="8">
    <source>
        <dbReference type="Pfam" id="PF01975"/>
    </source>
</evidence>
<dbReference type="PANTHER" id="PTHR30457:SF12">
    <property type="entry name" value="5'_3'-NUCLEOTIDASE SURE"/>
    <property type="match status" value="1"/>
</dbReference>
<dbReference type="Pfam" id="PF01975">
    <property type="entry name" value="SurE"/>
    <property type="match status" value="1"/>
</dbReference>
<name>A0A059FW86_9PROT</name>
<accession>A0A059FW86</accession>
<comment type="cofactor">
    <cofactor evidence="7">
        <name>a divalent metal cation</name>
        <dbReference type="ChEBI" id="CHEBI:60240"/>
    </cofactor>
    <text evidence="7">Binds 1 divalent metal cation per subunit.</text>
</comment>
<dbReference type="Gene3D" id="3.40.1210.10">
    <property type="entry name" value="Survival protein SurE-like phosphatase/nucleotidase"/>
    <property type="match status" value="1"/>
</dbReference>
<dbReference type="RefSeq" id="WP_011646930.1">
    <property type="nucleotide sequence ID" value="NZ_ARYI01000005.1"/>
</dbReference>
<evidence type="ECO:0000313" key="9">
    <source>
        <dbReference type="EMBL" id="KCZ94955.1"/>
    </source>
</evidence>
<dbReference type="NCBIfam" id="NF001490">
    <property type="entry name" value="PRK00346.1-4"/>
    <property type="match status" value="1"/>
</dbReference>